<name>A0ACC0XJA7_9ROSI</name>
<evidence type="ECO:0000313" key="2">
    <source>
        <dbReference type="Proteomes" id="UP001163603"/>
    </source>
</evidence>
<reference evidence="2" key="1">
    <citation type="journal article" date="2023" name="G3 (Bethesda)">
        <title>Genome assembly and association tests identify interacting loci associated with vigor, precocity, and sex in interspecific pistachio rootstocks.</title>
        <authorList>
            <person name="Palmer W."/>
            <person name="Jacygrad E."/>
            <person name="Sagayaradj S."/>
            <person name="Cavanaugh K."/>
            <person name="Han R."/>
            <person name="Bertier L."/>
            <person name="Beede B."/>
            <person name="Kafkas S."/>
            <person name="Golino D."/>
            <person name="Preece J."/>
            <person name="Michelmore R."/>
        </authorList>
    </citation>
    <scope>NUCLEOTIDE SEQUENCE [LARGE SCALE GENOMIC DNA]</scope>
</reference>
<protein>
    <submittedName>
        <fullName evidence="1">Uncharacterized protein</fullName>
    </submittedName>
</protein>
<organism evidence="1 2">
    <name type="scientific">Pistacia integerrima</name>
    <dbReference type="NCBI Taxonomy" id="434235"/>
    <lineage>
        <taxon>Eukaryota</taxon>
        <taxon>Viridiplantae</taxon>
        <taxon>Streptophyta</taxon>
        <taxon>Embryophyta</taxon>
        <taxon>Tracheophyta</taxon>
        <taxon>Spermatophyta</taxon>
        <taxon>Magnoliopsida</taxon>
        <taxon>eudicotyledons</taxon>
        <taxon>Gunneridae</taxon>
        <taxon>Pentapetalae</taxon>
        <taxon>rosids</taxon>
        <taxon>malvids</taxon>
        <taxon>Sapindales</taxon>
        <taxon>Anacardiaceae</taxon>
        <taxon>Pistacia</taxon>
    </lineage>
</organism>
<dbReference type="Proteomes" id="UP001163603">
    <property type="component" value="Chromosome 12"/>
</dbReference>
<comment type="caution">
    <text evidence="1">The sequence shown here is derived from an EMBL/GenBank/DDBJ whole genome shotgun (WGS) entry which is preliminary data.</text>
</comment>
<sequence>MKVTKVWG</sequence>
<accession>A0ACC0XJA7</accession>
<proteinExistence type="predicted"/>
<gene>
    <name evidence="1" type="ORF">Pint_11507</name>
</gene>
<keyword evidence="2" id="KW-1185">Reference proteome</keyword>
<dbReference type="EMBL" id="CM047747">
    <property type="protein sequence ID" value="KAJ0018384.1"/>
    <property type="molecule type" value="Genomic_DNA"/>
</dbReference>
<evidence type="ECO:0000313" key="1">
    <source>
        <dbReference type="EMBL" id="KAJ0018384.1"/>
    </source>
</evidence>